<keyword evidence="3" id="KW-1185">Reference proteome</keyword>
<dbReference type="OrthoDB" id="6780942at2759"/>
<sequence length="111" mass="12445">MPEIQKRAEQITGTIGGIGAQNSKRHMMATIFTNELLIKLRWVGHGGKMAFQCLKLSQVLCDAIRRGGINPVPQESFIENMAKLWLRNGRDRCGGRNGRLSHSFGRDKPQN</sequence>
<reference evidence="2" key="1">
    <citation type="thesis" date="2021" institute="BYU ScholarsArchive" country="Provo, UT, USA">
        <title>Applications of and Algorithms for Genome Assembly and Genomic Analyses with an Emphasis on Marine Teleosts.</title>
        <authorList>
            <person name="Pickett B.D."/>
        </authorList>
    </citation>
    <scope>NUCLEOTIDE SEQUENCE</scope>
    <source>
        <strain evidence="2">HI-2016</strain>
    </source>
</reference>
<feature type="region of interest" description="Disordered" evidence="1">
    <location>
        <begin position="92"/>
        <end position="111"/>
    </location>
</feature>
<gene>
    <name evidence="2" type="ORF">JZ751_024026</name>
</gene>
<evidence type="ECO:0000313" key="3">
    <source>
        <dbReference type="Proteomes" id="UP000824540"/>
    </source>
</evidence>
<organism evidence="2 3">
    <name type="scientific">Albula glossodonta</name>
    <name type="common">roundjaw bonefish</name>
    <dbReference type="NCBI Taxonomy" id="121402"/>
    <lineage>
        <taxon>Eukaryota</taxon>
        <taxon>Metazoa</taxon>
        <taxon>Chordata</taxon>
        <taxon>Craniata</taxon>
        <taxon>Vertebrata</taxon>
        <taxon>Euteleostomi</taxon>
        <taxon>Actinopterygii</taxon>
        <taxon>Neopterygii</taxon>
        <taxon>Teleostei</taxon>
        <taxon>Albuliformes</taxon>
        <taxon>Albulidae</taxon>
        <taxon>Albula</taxon>
    </lineage>
</organism>
<evidence type="ECO:0000313" key="2">
    <source>
        <dbReference type="EMBL" id="KAG9339168.1"/>
    </source>
</evidence>
<dbReference type="EMBL" id="JAFBMS010000057">
    <property type="protein sequence ID" value="KAG9339168.1"/>
    <property type="molecule type" value="Genomic_DNA"/>
</dbReference>
<dbReference type="Proteomes" id="UP000824540">
    <property type="component" value="Unassembled WGS sequence"/>
</dbReference>
<proteinExistence type="predicted"/>
<protein>
    <submittedName>
        <fullName evidence="2">Uncharacterized protein</fullName>
    </submittedName>
</protein>
<name>A0A8T2NNN8_9TELE</name>
<dbReference type="AlphaFoldDB" id="A0A8T2NNN8"/>
<accession>A0A8T2NNN8</accession>
<comment type="caution">
    <text evidence="2">The sequence shown here is derived from an EMBL/GenBank/DDBJ whole genome shotgun (WGS) entry which is preliminary data.</text>
</comment>
<evidence type="ECO:0000256" key="1">
    <source>
        <dbReference type="SAM" id="MobiDB-lite"/>
    </source>
</evidence>